<dbReference type="SUPFAM" id="SSF53850">
    <property type="entry name" value="Periplasmic binding protein-like II"/>
    <property type="match status" value="1"/>
</dbReference>
<evidence type="ECO:0000313" key="6">
    <source>
        <dbReference type="EMBL" id="PXX50983.1"/>
    </source>
</evidence>
<organism evidence="6 7">
    <name type="scientific">Aquitalea magnusonii</name>
    <dbReference type="NCBI Taxonomy" id="332411"/>
    <lineage>
        <taxon>Bacteria</taxon>
        <taxon>Pseudomonadati</taxon>
        <taxon>Pseudomonadota</taxon>
        <taxon>Betaproteobacteria</taxon>
        <taxon>Neisseriales</taxon>
        <taxon>Chromobacteriaceae</taxon>
        <taxon>Aquitalea</taxon>
    </lineage>
</organism>
<dbReference type="SUPFAM" id="SSF46785">
    <property type="entry name" value="Winged helix' DNA-binding domain"/>
    <property type="match status" value="1"/>
</dbReference>
<keyword evidence="3" id="KW-0238">DNA-binding</keyword>
<protein>
    <submittedName>
        <fullName evidence="6">LysR family transcriptional regulator</fullName>
    </submittedName>
</protein>
<sequence>MISEEITLRKLQILAAFVASGSLARTAERMQMSTVSVHRALHSLEDAMRCPLFRNEGRRLIALPAALALAEAAEDAGRTLEAGIRKAREKAGFGAAQLKIGAMYSLTVELIPRLVMGVKLRRPELAIELQLGSNAQLLDKLQAQDVDALLMSLPADGNLPGLLAVPLFEDQLFLASSLAGPAPAAAMADLAACRHEKFVALSDGFATSRDFQRLFEQAGYQPDVVMRVDDIFSLMNLVAAGVGLSLLPGRVSSLFAGRIRFTPLTPEWRCTQHIGLLLQECRERDPNLLALLAEARMLGQQISASGLAAKPLASG</sequence>
<keyword evidence="2" id="KW-0805">Transcription regulation</keyword>
<dbReference type="PROSITE" id="PS50931">
    <property type="entry name" value="HTH_LYSR"/>
    <property type="match status" value="1"/>
</dbReference>
<comment type="similarity">
    <text evidence="1">Belongs to the LysR transcriptional regulatory family.</text>
</comment>
<evidence type="ECO:0000256" key="3">
    <source>
        <dbReference type="ARBA" id="ARBA00023125"/>
    </source>
</evidence>
<dbReference type="PANTHER" id="PTHR30346:SF0">
    <property type="entry name" value="HCA OPERON TRANSCRIPTIONAL ACTIVATOR HCAR"/>
    <property type="match status" value="1"/>
</dbReference>
<dbReference type="RefSeq" id="WP_059286396.1">
    <property type="nucleotide sequence ID" value="NZ_LNQU01000076.1"/>
</dbReference>
<evidence type="ECO:0000256" key="2">
    <source>
        <dbReference type="ARBA" id="ARBA00023015"/>
    </source>
</evidence>
<keyword evidence="7" id="KW-1185">Reference proteome</keyword>
<dbReference type="EMBL" id="QJKC01000001">
    <property type="protein sequence ID" value="PXX50983.1"/>
    <property type="molecule type" value="Genomic_DNA"/>
</dbReference>
<dbReference type="InterPro" id="IPR005119">
    <property type="entry name" value="LysR_subst-bd"/>
</dbReference>
<reference evidence="6 7" key="1">
    <citation type="submission" date="2018-05" db="EMBL/GenBank/DDBJ databases">
        <title>Genomic Encyclopedia of Type Strains, Phase IV (KMG-IV): sequencing the most valuable type-strain genomes for metagenomic binning, comparative biology and taxonomic classification.</title>
        <authorList>
            <person name="Goeker M."/>
        </authorList>
    </citation>
    <scope>NUCLEOTIDE SEQUENCE [LARGE SCALE GENOMIC DNA]</scope>
    <source>
        <strain evidence="6 7">DSM 25134</strain>
    </source>
</reference>
<dbReference type="OrthoDB" id="6085485at2"/>
<dbReference type="InterPro" id="IPR036388">
    <property type="entry name" value="WH-like_DNA-bd_sf"/>
</dbReference>
<dbReference type="GO" id="GO:0003677">
    <property type="term" value="F:DNA binding"/>
    <property type="evidence" value="ECO:0007669"/>
    <property type="project" value="UniProtKB-KW"/>
</dbReference>
<feature type="domain" description="HTH lysR-type" evidence="5">
    <location>
        <begin position="6"/>
        <end position="63"/>
    </location>
</feature>
<dbReference type="AlphaFoldDB" id="A0A318JQ83"/>
<evidence type="ECO:0000256" key="4">
    <source>
        <dbReference type="ARBA" id="ARBA00023163"/>
    </source>
</evidence>
<evidence type="ECO:0000256" key="1">
    <source>
        <dbReference type="ARBA" id="ARBA00009437"/>
    </source>
</evidence>
<name>A0A318JQ83_9NEIS</name>
<accession>A0A318JQ83</accession>
<evidence type="ECO:0000313" key="7">
    <source>
        <dbReference type="Proteomes" id="UP000248395"/>
    </source>
</evidence>
<dbReference type="Proteomes" id="UP000248395">
    <property type="component" value="Unassembled WGS sequence"/>
</dbReference>
<dbReference type="InterPro" id="IPR000847">
    <property type="entry name" value="LysR_HTH_N"/>
</dbReference>
<keyword evidence="4" id="KW-0804">Transcription</keyword>
<gene>
    <name evidence="6" type="ORF">DFR38_10138</name>
</gene>
<dbReference type="PANTHER" id="PTHR30346">
    <property type="entry name" value="TRANSCRIPTIONAL DUAL REGULATOR HCAR-RELATED"/>
    <property type="match status" value="1"/>
</dbReference>
<proteinExistence type="inferred from homology"/>
<evidence type="ECO:0000259" key="5">
    <source>
        <dbReference type="PROSITE" id="PS50931"/>
    </source>
</evidence>
<dbReference type="GO" id="GO:0032993">
    <property type="term" value="C:protein-DNA complex"/>
    <property type="evidence" value="ECO:0007669"/>
    <property type="project" value="TreeGrafter"/>
</dbReference>
<dbReference type="Gene3D" id="1.10.10.10">
    <property type="entry name" value="Winged helix-like DNA-binding domain superfamily/Winged helix DNA-binding domain"/>
    <property type="match status" value="1"/>
</dbReference>
<dbReference type="Pfam" id="PF00126">
    <property type="entry name" value="HTH_1"/>
    <property type="match status" value="1"/>
</dbReference>
<dbReference type="Gene3D" id="3.40.190.290">
    <property type="match status" value="1"/>
</dbReference>
<dbReference type="GO" id="GO:0003700">
    <property type="term" value="F:DNA-binding transcription factor activity"/>
    <property type="evidence" value="ECO:0007669"/>
    <property type="project" value="InterPro"/>
</dbReference>
<dbReference type="Pfam" id="PF03466">
    <property type="entry name" value="LysR_substrate"/>
    <property type="match status" value="1"/>
</dbReference>
<comment type="caution">
    <text evidence="6">The sequence shown here is derived from an EMBL/GenBank/DDBJ whole genome shotgun (WGS) entry which is preliminary data.</text>
</comment>
<dbReference type="InterPro" id="IPR036390">
    <property type="entry name" value="WH_DNA-bd_sf"/>
</dbReference>